<comment type="caution">
    <text evidence="7">The sequence shown here is derived from an EMBL/GenBank/DDBJ whole genome shotgun (WGS) entry which is preliminary data.</text>
</comment>
<dbReference type="InterPro" id="IPR050472">
    <property type="entry name" value="Anth_synth/Amidotransfase"/>
</dbReference>
<dbReference type="InterPro" id="IPR029062">
    <property type="entry name" value="Class_I_gatase-like"/>
</dbReference>
<keyword evidence="4" id="KW-0315">Glutamine amidotransferase</keyword>
<dbReference type="PANTHER" id="PTHR43418:SF7">
    <property type="entry name" value="CARBAMOYL-PHOSPHATE SYNTHASE SMALL CHAIN"/>
    <property type="match status" value="1"/>
</dbReference>
<evidence type="ECO:0000313" key="7">
    <source>
        <dbReference type="EMBL" id="EQD28467.1"/>
    </source>
</evidence>
<evidence type="ECO:0000256" key="3">
    <source>
        <dbReference type="ARBA" id="ARBA00012738"/>
    </source>
</evidence>
<evidence type="ECO:0000256" key="4">
    <source>
        <dbReference type="ARBA" id="ARBA00022962"/>
    </source>
</evidence>
<reference evidence="7" key="2">
    <citation type="journal article" date="2014" name="ISME J.">
        <title>Microbial stratification in low pH oxic and suboxic macroscopic growths along an acid mine drainage.</title>
        <authorList>
            <person name="Mendez-Garcia C."/>
            <person name="Mesa V."/>
            <person name="Sprenger R.R."/>
            <person name="Richter M."/>
            <person name="Diez M.S."/>
            <person name="Solano J."/>
            <person name="Bargiela R."/>
            <person name="Golyshina O.V."/>
            <person name="Manteca A."/>
            <person name="Ramos J.L."/>
            <person name="Gallego J.R."/>
            <person name="Llorente I."/>
            <person name="Martins Dos Santos V.A."/>
            <person name="Jensen O.N."/>
            <person name="Pelaez A.I."/>
            <person name="Sanchez J."/>
            <person name="Ferrer M."/>
        </authorList>
    </citation>
    <scope>NUCLEOTIDE SEQUENCE</scope>
</reference>
<comment type="similarity">
    <text evidence="2">Belongs to the CarA family.</text>
</comment>
<dbReference type="EC" id="6.3.5.5" evidence="3"/>
<evidence type="ECO:0000256" key="1">
    <source>
        <dbReference type="ARBA" id="ARBA00005077"/>
    </source>
</evidence>
<dbReference type="InterPro" id="IPR035686">
    <property type="entry name" value="CPSase_GATase1"/>
</dbReference>
<evidence type="ECO:0000256" key="5">
    <source>
        <dbReference type="ARBA" id="ARBA00048816"/>
    </source>
</evidence>
<feature type="domain" description="Glutamine amidotransferase" evidence="6">
    <location>
        <begin position="42"/>
        <end position="166"/>
    </location>
</feature>
<accession>T0Y9H8</accession>
<reference evidence="7" key="1">
    <citation type="submission" date="2013-08" db="EMBL/GenBank/DDBJ databases">
        <authorList>
            <person name="Mendez C."/>
            <person name="Richter M."/>
            <person name="Ferrer M."/>
            <person name="Sanchez J."/>
        </authorList>
    </citation>
    <scope>NUCLEOTIDE SEQUENCE</scope>
</reference>
<feature type="non-terminal residue" evidence="7">
    <location>
        <position position="1"/>
    </location>
</feature>
<dbReference type="EMBL" id="AUZX01015644">
    <property type="protein sequence ID" value="EQD28467.1"/>
    <property type="molecule type" value="Genomic_DNA"/>
</dbReference>
<dbReference type="SUPFAM" id="SSF52317">
    <property type="entry name" value="Class I glutamine amidotransferase-like"/>
    <property type="match status" value="1"/>
</dbReference>
<comment type="pathway">
    <text evidence="1">Amino-acid biosynthesis; L-arginine biosynthesis; carbamoyl phosphate from bicarbonate: step 1/1.</text>
</comment>
<gene>
    <name evidence="7" type="ORF">B1A_21172</name>
</gene>
<dbReference type="PANTHER" id="PTHR43418">
    <property type="entry name" value="MULTIFUNCTIONAL TRYPTOPHAN BIOSYNTHESIS PROTEIN-RELATED"/>
    <property type="match status" value="1"/>
</dbReference>
<dbReference type="AlphaFoldDB" id="T0Y9H8"/>
<dbReference type="CDD" id="cd01744">
    <property type="entry name" value="GATase1_CPSase"/>
    <property type="match status" value="1"/>
</dbReference>
<dbReference type="PROSITE" id="PS51273">
    <property type="entry name" value="GATASE_TYPE_1"/>
    <property type="match status" value="1"/>
</dbReference>
<dbReference type="Pfam" id="PF00117">
    <property type="entry name" value="GATase"/>
    <property type="match status" value="1"/>
</dbReference>
<evidence type="ECO:0000259" key="6">
    <source>
        <dbReference type="Pfam" id="PF00117"/>
    </source>
</evidence>
<dbReference type="PRINTS" id="PR00096">
    <property type="entry name" value="GATASE"/>
</dbReference>
<comment type="catalytic activity">
    <reaction evidence="5">
        <text>hydrogencarbonate + L-glutamine + 2 ATP + H2O = carbamoyl phosphate + L-glutamate + 2 ADP + phosphate + 2 H(+)</text>
        <dbReference type="Rhea" id="RHEA:18633"/>
        <dbReference type="ChEBI" id="CHEBI:15377"/>
        <dbReference type="ChEBI" id="CHEBI:15378"/>
        <dbReference type="ChEBI" id="CHEBI:17544"/>
        <dbReference type="ChEBI" id="CHEBI:29985"/>
        <dbReference type="ChEBI" id="CHEBI:30616"/>
        <dbReference type="ChEBI" id="CHEBI:43474"/>
        <dbReference type="ChEBI" id="CHEBI:58228"/>
        <dbReference type="ChEBI" id="CHEBI:58359"/>
        <dbReference type="ChEBI" id="CHEBI:456216"/>
        <dbReference type="EC" id="6.3.5.5"/>
    </reaction>
</comment>
<sequence>LPKDELMELAKTAPTTDGLDLVKEVSAKGVVHYKGDGPKVVAYDFGIKSSMVRELSSRFQLSVVPAQTDARDVLAMAPDGVFFSNGPGDPAPVEYATNAISELIGRIPAFGICLGHQLMARALGGTTYKLGFGHHGANHPVSDTSTKKVEVTSQNHNYAVLESSLSDMSTKVE</sequence>
<proteinExistence type="inferred from homology"/>
<name>T0Y9H8_9ZZZZ</name>
<evidence type="ECO:0000256" key="2">
    <source>
        <dbReference type="ARBA" id="ARBA00007800"/>
    </source>
</evidence>
<feature type="non-terminal residue" evidence="7">
    <location>
        <position position="173"/>
    </location>
</feature>
<dbReference type="Gene3D" id="3.40.50.880">
    <property type="match status" value="1"/>
</dbReference>
<protein>
    <recommendedName>
        <fullName evidence="3">carbamoyl-phosphate synthase (glutamine-hydrolyzing)</fullName>
        <ecNumber evidence="3">6.3.5.5</ecNumber>
    </recommendedName>
</protein>
<dbReference type="GO" id="GO:0004088">
    <property type="term" value="F:carbamoyl-phosphate synthase (glutamine-hydrolyzing) activity"/>
    <property type="evidence" value="ECO:0007669"/>
    <property type="project" value="UniProtKB-EC"/>
</dbReference>
<organism evidence="7">
    <name type="scientific">mine drainage metagenome</name>
    <dbReference type="NCBI Taxonomy" id="410659"/>
    <lineage>
        <taxon>unclassified sequences</taxon>
        <taxon>metagenomes</taxon>
        <taxon>ecological metagenomes</taxon>
    </lineage>
</organism>
<dbReference type="InterPro" id="IPR017926">
    <property type="entry name" value="GATASE"/>
</dbReference>
<dbReference type="PRINTS" id="PR00099">
    <property type="entry name" value="CPSGATASE"/>
</dbReference>